<feature type="compositionally biased region" description="Polar residues" evidence="1">
    <location>
        <begin position="20"/>
        <end position="31"/>
    </location>
</feature>
<dbReference type="Gramene" id="PRQ21041">
    <property type="protein sequence ID" value="PRQ21041"/>
    <property type="gene ID" value="RchiOBHm_Chr7g0234791"/>
</dbReference>
<dbReference type="STRING" id="74649.A0A2P6PGI7"/>
<reference evidence="2 3" key="1">
    <citation type="journal article" date="2018" name="Nat. Genet.">
        <title>The Rosa genome provides new insights in the design of modern roses.</title>
        <authorList>
            <person name="Bendahmane M."/>
        </authorList>
    </citation>
    <scope>NUCLEOTIDE SEQUENCE [LARGE SCALE GENOMIC DNA]</scope>
    <source>
        <strain evidence="3">cv. Old Blush</strain>
    </source>
</reference>
<dbReference type="EMBL" id="PDCK01000045">
    <property type="protein sequence ID" value="PRQ21041.1"/>
    <property type="molecule type" value="Genomic_DNA"/>
</dbReference>
<evidence type="ECO:0000313" key="3">
    <source>
        <dbReference type="Proteomes" id="UP000238479"/>
    </source>
</evidence>
<protein>
    <submittedName>
        <fullName evidence="2">Uncharacterized protein</fullName>
    </submittedName>
</protein>
<feature type="compositionally biased region" description="Polar residues" evidence="1">
    <location>
        <begin position="88"/>
        <end position="104"/>
    </location>
</feature>
<proteinExistence type="predicted"/>
<evidence type="ECO:0000256" key="1">
    <source>
        <dbReference type="SAM" id="MobiDB-lite"/>
    </source>
</evidence>
<feature type="region of interest" description="Disordered" evidence="1">
    <location>
        <begin position="20"/>
        <end position="104"/>
    </location>
</feature>
<evidence type="ECO:0000313" key="2">
    <source>
        <dbReference type="EMBL" id="PRQ21041.1"/>
    </source>
</evidence>
<name>A0A2P6PGI7_ROSCH</name>
<comment type="caution">
    <text evidence="2">The sequence shown here is derived from an EMBL/GenBank/DDBJ whole genome shotgun (WGS) entry which is preliminary data.</text>
</comment>
<feature type="compositionally biased region" description="Acidic residues" evidence="1">
    <location>
        <begin position="49"/>
        <end position="70"/>
    </location>
</feature>
<dbReference type="AlphaFoldDB" id="A0A2P6PGI7"/>
<dbReference type="Proteomes" id="UP000238479">
    <property type="component" value="Chromosome 7"/>
</dbReference>
<dbReference type="OMA" id="PCQFLLF"/>
<gene>
    <name evidence="2" type="ORF">RchiOBHm_Chr7g0234791</name>
</gene>
<accession>A0A2P6PGI7</accession>
<organism evidence="2 3">
    <name type="scientific">Rosa chinensis</name>
    <name type="common">China rose</name>
    <dbReference type="NCBI Taxonomy" id="74649"/>
    <lineage>
        <taxon>Eukaryota</taxon>
        <taxon>Viridiplantae</taxon>
        <taxon>Streptophyta</taxon>
        <taxon>Embryophyta</taxon>
        <taxon>Tracheophyta</taxon>
        <taxon>Spermatophyta</taxon>
        <taxon>Magnoliopsida</taxon>
        <taxon>eudicotyledons</taxon>
        <taxon>Gunneridae</taxon>
        <taxon>Pentapetalae</taxon>
        <taxon>rosids</taxon>
        <taxon>fabids</taxon>
        <taxon>Rosales</taxon>
        <taxon>Rosaceae</taxon>
        <taxon>Rosoideae</taxon>
        <taxon>Rosoideae incertae sedis</taxon>
        <taxon>Rosa</taxon>
    </lineage>
</organism>
<sequence>MDENAQTVTNHHAIQISMSLAESPVHSSSSDDFAGLLERELKSSSSESSPEEEDEDDKEADGDGDGSDVESESRIKRRKGDNLESVEETNGSTSQGLPEQKSGY</sequence>
<keyword evidence="3" id="KW-1185">Reference proteome</keyword>